<dbReference type="RefSeq" id="WP_201372402.1">
    <property type="nucleotide sequence ID" value="NZ_BNJG01000002.1"/>
</dbReference>
<feature type="region of interest" description="Disordered" evidence="1">
    <location>
        <begin position="41"/>
        <end position="66"/>
    </location>
</feature>
<dbReference type="SUPFAM" id="SSF51735">
    <property type="entry name" value="NAD(P)-binding Rossmann-fold domains"/>
    <property type="match status" value="1"/>
</dbReference>
<dbReference type="EMBL" id="BNJG01000002">
    <property type="protein sequence ID" value="GHO55745.1"/>
    <property type="molecule type" value="Genomic_DNA"/>
</dbReference>
<evidence type="ECO:0000256" key="1">
    <source>
        <dbReference type="SAM" id="MobiDB-lite"/>
    </source>
</evidence>
<dbReference type="Proteomes" id="UP000654345">
    <property type="component" value="Unassembled WGS sequence"/>
</dbReference>
<keyword evidence="3" id="KW-1185">Reference proteome</keyword>
<comment type="caution">
    <text evidence="2">The sequence shown here is derived from an EMBL/GenBank/DDBJ whole genome shotgun (WGS) entry which is preliminary data.</text>
</comment>
<feature type="compositionally biased region" description="Basic and acidic residues" evidence="1">
    <location>
        <begin position="54"/>
        <end position="66"/>
    </location>
</feature>
<sequence length="66" mass="7324">MEQTILVTGSTSGFGRLIVETLARRGYRVFAGMRAVEGKNAPADASLRTFTQQERLDKPENRPTNL</sequence>
<protein>
    <submittedName>
        <fullName evidence="2">Uncharacterized protein</fullName>
    </submittedName>
</protein>
<accession>A0ABQ3UTH5</accession>
<dbReference type="Gene3D" id="3.40.50.720">
    <property type="entry name" value="NAD(P)-binding Rossmann-like Domain"/>
    <property type="match status" value="1"/>
</dbReference>
<proteinExistence type="predicted"/>
<gene>
    <name evidence="2" type="ORF">KSB_42200</name>
</gene>
<reference evidence="2 3" key="1">
    <citation type="journal article" date="2021" name="Int. J. Syst. Evol. Microbiol.">
        <title>Reticulibacter mediterranei gen. nov., sp. nov., within the new family Reticulibacteraceae fam. nov., and Ktedonospora formicarum gen. nov., sp. nov., Ktedonobacter robiniae sp. nov., Dictyobacter formicarum sp. nov. and Dictyobacter arantiisoli sp. nov., belonging to the class Ktedonobacteria.</title>
        <authorList>
            <person name="Yabe S."/>
            <person name="Zheng Y."/>
            <person name="Wang C.M."/>
            <person name="Sakai Y."/>
            <person name="Abe K."/>
            <person name="Yokota A."/>
            <person name="Donadio S."/>
            <person name="Cavaletti L."/>
            <person name="Monciardini P."/>
        </authorList>
    </citation>
    <scope>NUCLEOTIDE SEQUENCE [LARGE SCALE GENOMIC DNA]</scope>
    <source>
        <strain evidence="2 3">SOSP1-30</strain>
    </source>
</reference>
<organism evidence="2 3">
    <name type="scientific">Ktedonobacter robiniae</name>
    <dbReference type="NCBI Taxonomy" id="2778365"/>
    <lineage>
        <taxon>Bacteria</taxon>
        <taxon>Bacillati</taxon>
        <taxon>Chloroflexota</taxon>
        <taxon>Ktedonobacteria</taxon>
        <taxon>Ktedonobacterales</taxon>
        <taxon>Ktedonobacteraceae</taxon>
        <taxon>Ktedonobacter</taxon>
    </lineage>
</organism>
<dbReference type="InterPro" id="IPR036291">
    <property type="entry name" value="NAD(P)-bd_dom_sf"/>
</dbReference>
<name>A0ABQ3UTH5_9CHLR</name>
<evidence type="ECO:0000313" key="2">
    <source>
        <dbReference type="EMBL" id="GHO55745.1"/>
    </source>
</evidence>
<evidence type="ECO:0000313" key="3">
    <source>
        <dbReference type="Proteomes" id="UP000654345"/>
    </source>
</evidence>